<evidence type="ECO:0000256" key="2">
    <source>
        <dbReference type="ARBA" id="ARBA00008066"/>
    </source>
</evidence>
<keyword evidence="4 8" id="KW-0812">Transmembrane</keyword>
<keyword evidence="12" id="KW-1185">Reference proteome</keyword>
<gene>
    <name evidence="11" type="ORF">HINF_LOCUS29689</name>
    <name evidence="10" type="ORF">HINF_LOCUS60310</name>
</gene>
<sequence>MYIPSLQGNFTVHTTIPAMVKELQGPPIMRMKIVNISIIIATLLALLLYLLVGFMGAGMFGSDIKDNILTAFAPCKWLWVDILSLVYAFVTIIAYPLVLYPIKISIVGMCKKDPYTKQGYRIQVLVAVIFIILSTALAMVLESIVAIFGLFSALTGIIFYFVIPICFAVMYPKVKRDNISMDHAQPGSATLDPIVVGVVSILAPTVSQQTVERVRTLSNKLFKSEHSNSANISFLRPKTLSISVSDDGTEKIFVRNSVSNELNPKIILNQNESLIEQSVIVEENVVNEGTGEVSKMRKCFGGLGIGLFAVICGVAVYMNGADVVSAFT</sequence>
<reference evidence="11 12" key="2">
    <citation type="submission" date="2024-07" db="EMBL/GenBank/DDBJ databases">
        <authorList>
            <person name="Akdeniz Z."/>
        </authorList>
    </citation>
    <scope>NUCLEOTIDE SEQUENCE [LARGE SCALE GENOMIC DNA]</scope>
</reference>
<evidence type="ECO:0000313" key="11">
    <source>
        <dbReference type="EMBL" id="CAL6024591.1"/>
    </source>
</evidence>
<organism evidence="10">
    <name type="scientific">Hexamita inflata</name>
    <dbReference type="NCBI Taxonomy" id="28002"/>
    <lineage>
        <taxon>Eukaryota</taxon>
        <taxon>Metamonada</taxon>
        <taxon>Diplomonadida</taxon>
        <taxon>Hexamitidae</taxon>
        <taxon>Hexamitinae</taxon>
        <taxon>Hexamita</taxon>
    </lineage>
</organism>
<keyword evidence="5" id="KW-0029">Amino-acid transport</keyword>
<feature type="transmembrane region" description="Helical" evidence="8">
    <location>
        <begin position="122"/>
        <end position="141"/>
    </location>
</feature>
<dbReference type="InterPro" id="IPR013057">
    <property type="entry name" value="AA_transpt_TM"/>
</dbReference>
<dbReference type="EMBL" id="CATOUU010001114">
    <property type="protein sequence ID" value="CAI9972665.1"/>
    <property type="molecule type" value="Genomic_DNA"/>
</dbReference>
<comment type="caution">
    <text evidence="10">The sequence shown here is derived from an EMBL/GenBank/DDBJ whole genome shotgun (WGS) entry which is preliminary data.</text>
</comment>
<feature type="transmembrane region" description="Helical" evidence="8">
    <location>
        <begin position="299"/>
        <end position="318"/>
    </location>
</feature>
<name>A0AA86RU91_9EUKA</name>
<evidence type="ECO:0000256" key="8">
    <source>
        <dbReference type="SAM" id="Phobius"/>
    </source>
</evidence>
<evidence type="ECO:0000313" key="10">
    <source>
        <dbReference type="EMBL" id="CAI9972665.1"/>
    </source>
</evidence>
<evidence type="ECO:0000256" key="6">
    <source>
        <dbReference type="ARBA" id="ARBA00022989"/>
    </source>
</evidence>
<evidence type="ECO:0000256" key="7">
    <source>
        <dbReference type="ARBA" id="ARBA00023136"/>
    </source>
</evidence>
<proteinExistence type="inferred from homology"/>
<evidence type="ECO:0000313" key="12">
    <source>
        <dbReference type="Proteomes" id="UP001642409"/>
    </source>
</evidence>
<keyword evidence="3" id="KW-0813">Transport</keyword>
<dbReference type="GO" id="GO:0016020">
    <property type="term" value="C:membrane"/>
    <property type="evidence" value="ECO:0007669"/>
    <property type="project" value="UniProtKB-SubCell"/>
</dbReference>
<dbReference type="Pfam" id="PF01490">
    <property type="entry name" value="Aa_trans"/>
    <property type="match status" value="1"/>
</dbReference>
<protein>
    <submittedName>
        <fullName evidence="10">Amino acid transporter family protein</fullName>
    </submittedName>
    <submittedName>
        <fullName evidence="11">Amino_acid transporter family protein</fullName>
    </submittedName>
</protein>
<evidence type="ECO:0000256" key="5">
    <source>
        <dbReference type="ARBA" id="ARBA00022970"/>
    </source>
</evidence>
<accession>A0AA86RU91</accession>
<dbReference type="PANTHER" id="PTHR22950:SF458">
    <property type="entry name" value="SODIUM-COUPLED NEUTRAL AMINO ACID TRANSPORTER 11-RELATED"/>
    <property type="match status" value="1"/>
</dbReference>
<evidence type="ECO:0000256" key="4">
    <source>
        <dbReference type="ARBA" id="ARBA00022692"/>
    </source>
</evidence>
<feature type="transmembrane region" description="Helical" evidence="8">
    <location>
        <begin position="77"/>
        <end position="102"/>
    </location>
</feature>
<dbReference type="AlphaFoldDB" id="A0AA86RU91"/>
<dbReference type="GO" id="GO:0015179">
    <property type="term" value="F:L-amino acid transmembrane transporter activity"/>
    <property type="evidence" value="ECO:0007669"/>
    <property type="project" value="TreeGrafter"/>
</dbReference>
<reference evidence="10" key="1">
    <citation type="submission" date="2023-06" db="EMBL/GenBank/DDBJ databases">
        <authorList>
            <person name="Kurt Z."/>
        </authorList>
    </citation>
    <scope>NUCLEOTIDE SEQUENCE</scope>
</reference>
<comment type="similarity">
    <text evidence="2">Belongs to the amino acid/polyamine transporter 2 family.</text>
</comment>
<dbReference type="Proteomes" id="UP001642409">
    <property type="component" value="Unassembled WGS sequence"/>
</dbReference>
<keyword evidence="6 8" id="KW-1133">Transmembrane helix</keyword>
<keyword evidence="7 8" id="KW-0472">Membrane</keyword>
<feature type="transmembrane region" description="Helical" evidence="8">
    <location>
        <begin position="147"/>
        <end position="171"/>
    </location>
</feature>
<evidence type="ECO:0000256" key="1">
    <source>
        <dbReference type="ARBA" id="ARBA00004141"/>
    </source>
</evidence>
<feature type="domain" description="Amino acid transporter transmembrane" evidence="9">
    <location>
        <begin position="10"/>
        <end position="172"/>
    </location>
</feature>
<dbReference type="EMBL" id="CAXDID020000096">
    <property type="protein sequence ID" value="CAL6024591.1"/>
    <property type="molecule type" value="Genomic_DNA"/>
</dbReference>
<dbReference type="PANTHER" id="PTHR22950">
    <property type="entry name" value="AMINO ACID TRANSPORTER"/>
    <property type="match status" value="1"/>
</dbReference>
<feature type="transmembrane region" description="Helical" evidence="8">
    <location>
        <begin position="33"/>
        <end position="57"/>
    </location>
</feature>
<evidence type="ECO:0000256" key="3">
    <source>
        <dbReference type="ARBA" id="ARBA00022448"/>
    </source>
</evidence>
<evidence type="ECO:0000259" key="9">
    <source>
        <dbReference type="Pfam" id="PF01490"/>
    </source>
</evidence>
<comment type="subcellular location">
    <subcellularLocation>
        <location evidence="1">Membrane</location>
        <topology evidence="1">Multi-pass membrane protein</topology>
    </subcellularLocation>
</comment>